<evidence type="ECO:0000256" key="7">
    <source>
        <dbReference type="SAM" id="MobiDB-lite"/>
    </source>
</evidence>
<evidence type="ECO:0000256" key="6">
    <source>
        <dbReference type="RuleBase" id="RU003465"/>
    </source>
</evidence>
<dbReference type="PROSITE" id="PS51746">
    <property type="entry name" value="PPM_2"/>
    <property type="match status" value="1"/>
</dbReference>
<proteinExistence type="inferred from homology"/>
<keyword evidence="10" id="KW-1185">Reference proteome</keyword>
<dbReference type="GO" id="GO:0046872">
    <property type="term" value="F:metal ion binding"/>
    <property type="evidence" value="ECO:0007669"/>
    <property type="project" value="UniProtKB-KW"/>
</dbReference>
<evidence type="ECO:0000256" key="1">
    <source>
        <dbReference type="ARBA" id="ARBA00004170"/>
    </source>
</evidence>
<dbReference type="EMBL" id="CAJZBQ010000017">
    <property type="protein sequence ID" value="CAG9316990.1"/>
    <property type="molecule type" value="Genomic_DNA"/>
</dbReference>
<evidence type="ECO:0000259" key="8">
    <source>
        <dbReference type="PROSITE" id="PS51746"/>
    </source>
</evidence>
<dbReference type="GO" id="GO:0004722">
    <property type="term" value="F:protein serine/threonine phosphatase activity"/>
    <property type="evidence" value="ECO:0007669"/>
    <property type="project" value="InterPro"/>
</dbReference>
<feature type="domain" description="PPM-type phosphatase" evidence="8">
    <location>
        <begin position="105"/>
        <end position="377"/>
    </location>
</feature>
<evidence type="ECO:0000256" key="2">
    <source>
        <dbReference type="ARBA" id="ARBA00022723"/>
    </source>
</evidence>
<dbReference type="InterPro" id="IPR000222">
    <property type="entry name" value="PP2C_BS"/>
</dbReference>
<dbReference type="InterPro" id="IPR001932">
    <property type="entry name" value="PPM-type_phosphatase-like_dom"/>
</dbReference>
<comment type="subcellular location">
    <subcellularLocation>
        <location evidence="1">Membrane</location>
        <topology evidence="1">Peripheral membrane protein</topology>
    </subcellularLocation>
</comment>
<keyword evidence="2" id="KW-0479">Metal-binding</keyword>
<dbReference type="PANTHER" id="PTHR47992">
    <property type="entry name" value="PROTEIN PHOSPHATASE"/>
    <property type="match status" value="1"/>
</dbReference>
<reference evidence="9" key="1">
    <citation type="submission" date="2021-09" db="EMBL/GenBank/DDBJ databases">
        <authorList>
            <consortium name="AG Swart"/>
            <person name="Singh M."/>
            <person name="Singh A."/>
            <person name="Seah K."/>
            <person name="Emmerich C."/>
        </authorList>
    </citation>
    <scope>NUCLEOTIDE SEQUENCE</scope>
    <source>
        <strain evidence="9">ATCC30299</strain>
    </source>
</reference>
<dbReference type="AlphaFoldDB" id="A0AAU9J8E4"/>
<feature type="region of interest" description="Disordered" evidence="7">
    <location>
        <begin position="1"/>
        <end position="22"/>
    </location>
</feature>
<dbReference type="InterPro" id="IPR015655">
    <property type="entry name" value="PP2C"/>
</dbReference>
<evidence type="ECO:0000313" key="9">
    <source>
        <dbReference type="EMBL" id="CAG9316990.1"/>
    </source>
</evidence>
<organism evidence="9 10">
    <name type="scientific">Blepharisma stoltei</name>
    <dbReference type="NCBI Taxonomy" id="1481888"/>
    <lineage>
        <taxon>Eukaryota</taxon>
        <taxon>Sar</taxon>
        <taxon>Alveolata</taxon>
        <taxon>Ciliophora</taxon>
        <taxon>Postciliodesmatophora</taxon>
        <taxon>Heterotrichea</taxon>
        <taxon>Heterotrichida</taxon>
        <taxon>Blepharismidae</taxon>
        <taxon>Blepharisma</taxon>
    </lineage>
</organism>
<gene>
    <name evidence="9" type="ORF">BSTOLATCC_MIC17617</name>
</gene>
<dbReference type="SMART" id="SM00331">
    <property type="entry name" value="PP2C_SIG"/>
    <property type="match status" value="1"/>
</dbReference>
<evidence type="ECO:0000313" key="10">
    <source>
        <dbReference type="Proteomes" id="UP001162131"/>
    </source>
</evidence>
<dbReference type="Proteomes" id="UP001162131">
    <property type="component" value="Unassembled WGS sequence"/>
</dbReference>
<protein>
    <recommendedName>
        <fullName evidence="8">PPM-type phosphatase domain-containing protein</fullName>
    </recommendedName>
</protein>
<dbReference type="SMART" id="SM00332">
    <property type="entry name" value="PP2Cc"/>
    <property type="match status" value="1"/>
</dbReference>
<keyword evidence="4 6" id="KW-0904">Protein phosphatase</keyword>
<evidence type="ECO:0000256" key="3">
    <source>
        <dbReference type="ARBA" id="ARBA00022801"/>
    </source>
</evidence>
<keyword evidence="3 6" id="KW-0378">Hydrolase</keyword>
<sequence>MGLCFARSKDEKSPSTKSINSASIDDYLPRRLSVVPMNNYSSIEEPLSNYAGISPREINSQSRYQPSQSLVKVEGKIGSRHQKGFEGKKMSIIGNSGLQIMQKAGIAVACKKGLKPNYPNQDDFAIIIDEDFYYFGVFDGHGQDGHEVSSYVKHKLPTQIMEHELFEIDLLRTITESYLKINQNLEKIGTAKNGEFDTLISGTTATSIIIRKNRLYIGHVGDSRAILGIKGENGYEALRLTIDHKPMLPEEKKRIEAKKGQVRRLDNDIPYRVFVKDQNYPGLSTSRALGDVIAQQVGVIPNPQTAEMEINVNTEYLILCSDGVWEFLSDQEALDIVASYGRNVEMAVEALATLSYEKWIENEKDISDDITVIVAIVPSLLNFEKI</sequence>
<accession>A0AAU9J8E4</accession>
<evidence type="ECO:0000256" key="4">
    <source>
        <dbReference type="ARBA" id="ARBA00022912"/>
    </source>
</evidence>
<dbReference type="Gene3D" id="3.60.40.10">
    <property type="entry name" value="PPM-type phosphatase domain"/>
    <property type="match status" value="1"/>
</dbReference>
<dbReference type="Pfam" id="PF00481">
    <property type="entry name" value="PP2C"/>
    <property type="match status" value="1"/>
</dbReference>
<dbReference type="GO" id="GO:0016020">
    <property type="term" value="C:membrane"/>
    <property type="evidence" value="ECO:0007669"/>
    <property type="project" value="UniProtKB-SubCell"/>
</dbReference>
<evidence type="ECO:0000256" key="5">
    <source>
        <dbReference type="ARBA" id="ARBA00023136"/>
    </source>
</evidence>
<comment type="similarity">
    <text evidence="6">Belongs to the PP2C family.</text>
</comment>
<dbReference type="InterPro" id="IPR036457">
    <property type="entry name" value="PPM-type-like_dom_sf"/>
</dbReference>
<keyword evidence="5" id="KW-0472">Membrane</keyword>
<dbReference type="SUPFAM" id="SSF81606">
    <property type="entry name" value="PP2C-like"/>
    <property type="match status" value="1"/>
</dbReference>
<comment type="caution">
    <text evidence="9">The sequence shown here is derived from an EMBL/GenBank/DDBJ whole genome shotgun (WGS) entry which is preliminary data.</text>
</comment>
<name>A0AAU9J8E4_9CILI</name>
<dbReference type="PROSITE" id="PS01032">
    <property type="entry name" value="PPM_1"/>
    <property type="match status" value="1"/>
</dbReference>
<dbReference type="CDD" id="cd00143">
    <property type="entry name" value="PP2Cc"/>
    <property type="match status" value="1"/>
</dbReference>